<proteinExistence type="predicted"/>
<dbReference type="AlphaFoldDB" id="A0A4W3GNB0"/>
<evidence type="ECO:0008006" key="4">
    <source>
        <dbReference type="Google" id="ProtNLM"/>
    </source>
</evidence>
<dbReference type="Proteomes" id="UP000314986">
    <property type="component" value="Unassembled WGS sequence"/>
</dbReference>
<sequence>FVEFLVEDSKEVDVKIKKDRLIFSCKTEDNVELYNNIELYTRVQPSVISPDTGALCLTLCVCLRVCVCVCVSLCVCVPLCVCVCVSLCVYVSLAQHVWLMVNFDNWRDWSTDDDQLLDIQQYAEDNGPPPSMDDLDVSVSVAGSGDSSVSQLSVGSPPTTTPHPPNPRAALPSSALPSPGHLQLPALSHTDG</sequence>
<reference evidence="3" key="1">
    <citation type="journal article" date="2006" name="Science">
        <title>Ancient noncoding elements conserved in the human genome.</title>
        <authorList>
            <person name="Venkatesh B."/>
            <person name="Kirkness E.F."/>
            <person name="Loh Y.H."/>
            <person name="Halpern A.L."/>
            <person name="Lee A.P."/>
            <person name="Johnson J."/>
            <person name="Dandona N."/>
            <person name="Viswanathan L.D."/>
            <person name="Tay A."/>
            <person name="Venter J.C."/>
            <person name="Strausberg R.L."/>
            <person name="Brenner S."/>
        </authorList>
    </citation>
    <scope>NUCLEOTIDE SEQUENCE [LARGE SCALE GENOMIC DNA]</scope>
</reference>
<dbReference type="SUPFAM" id="SSF49764">
    <property type="entry name" value="HSP20-like chaperones"/>
    <property type="match status" value="1"/>
</dbReference>
<protein>
    <recommendedName>
        <fullName evidence="4">CS domain-containing protein</fullName>
    </recommendedName>
</protein>
<keyword evidence="3" id="KW-1185">Reference proteome</keyword>
<feature type="compositionally biased region" description="Low complexity" evidence="1">
    <location>
        <begin position="137"/>
        <end position="150"/>
    </location>
</feature>
<evidence type="ECO:0000256" key="1">
    <source>
        <dbReference type="SAM" id="MobiDB-lite"/>
    </source>
</evidence>
<reference evidence="3" key="3">
    <citation type="journal article" date="2014" name="Nature">
        <title>Elephant shark genome provides unique insights into gnathostome evolution.</title>
        <authorList>
            <consortium name="International Elephant Shark Genome Sequencing Consortium"/>
            <person name="Venkatesh B."/>
            <person name="Lee A.P."/>
            <person name="Ravi V."/>
            <person name="Maurya A.K."/>
            <person name="Lian M.M."/>
            <person name="Swann J.B."/>
            <person name="Ohta Y."/>
            <person name="Flajnik M.F."/>
            <person name="Sutoh Y."/>
            <person name="Kasahara M."/>
            <person name="Hoon S."/>
            <person name="Gangu V."/>
            <person name="Roy S.W."/>
            <person name="Irimia M."/>
            <person name="Korzh V."/>
            <person name="Kondrychyn I."/>
            <person name="Lim Z.W."/>
            <person name="Tay B.H."/>
            <person name="Tohari S."/>
            <person name="Kong K.W."/>
            <person name="Ho S."/>
            <person name="Lorente-Galdos B."/>
            <person name="Quilez J."/>
            <person name="Marques-Bonet T."/>
            <person name="Raney B.J."/>
            <person name="Ingham P.W."/>
            <person name="Tay A."/>
            <person name="Hillier L.W."/>
            <person name="Minx P."/>
            <person name="Boehm T."/>
            <person name="Wilson R.K."/>
            <person name="Brenner S."/>
            <person name="Warren W.C."/>
        </authorList>
    </citation>
    <scope>NUCLEOTIDE SEQUENCE [LARGE SCALE GENOMIC DNA]</scope>
</reference>
<accession>A0A4W3GNB0</accession>
<organism evidence="2 3">
    <name type="scientific">Callorhinchus milii</name>
    <name type="common">Ghost shark</name>
    <dbReference type="NCBI Taxonomy" id="7868"/>
    <lineage>
        <taxon>Eukaryota</taxon>
        <taxon>Metazoa</taxon>
        <taxon>Chordata</taxon>
        <taxon>Craniata</taxon>
        <taxon>Vertebrata</taxon>
        <taxon>Chondrichthyes</taxon>
        <taxon>Holocephali</taxon>
        <taxon>Chimaeriformes</taxon>
        <taxon>Callorhinchidae</taxon>
        <taxon>Callorhinchus</taxon>
    </lineage>
</organism>
<reference evidence="2" key="4">
    <citation type="submission" date="2025-08" db="UniProtKB">
        <authorList>
            <consortium name="Ensembl"/>
        </authorList>
    </citation>
    <scope>IDENTIFICATION</scope>
</reference>
<dbReference type="InterPro" id="IPR008978">
    <property type="entry name" value="HSP20-like_chaperone"/>
</dbReference>
<reference evidence="2" key="5">
    <citation type="submission" date="2025-09" db="UniProtKB">
        <authorList>
            <consortium name="Ensembl"/>
        </authorList>
    </citation>
    <scope>IDENTIFICATION</scope>
</reference>
<evidence type="ECO:0000313" key="3">
    <source>
        <dbReference type="Proteomes" id="UP000314986"/>
    </source>
</evidence>
<reference evidence="3" key="2">
    <citation type="journal article" date="2007" name="PLoS Biol.">
        <title>Survey sequencing and comparative analysis of the elephant shark (Callorhinchus milii) genome.</title>
        <authorList>
            <person name="Venkatesh B."/>
            <person name="Kirkness E.F."/>
            <person name="Loh Y.H."/>
            <person name="Halpern A.L."/>
            <person name="Lee A.P."/>
            <person name="Johnson J."/>
            <person name="Dandona N."/>
            <person name="Viswanathan L.D."/>
            <person name="Tay A."/>
            <person name="Venter J.C."/>
            <person name="Strausberg R.L."/>
            <person name="Brenner S."/>
        </authorList>
    </citation>
    <scope>NUCLEOTIDE SEQUENCE [LARGE SCALE GENOMIC DNA]</scope>
</reference>
<name>A0A4W3GNB0_CALMI</name>
<evidence type="ECO:0000313" key="2">
    <source>
        <dbReference type="Ensembl" id="ENSCMIP00000004637.1"/>
    </source>
</evidence>
<dbReference type="Ensembl" id="ENSCMIT00000004808.1">
    <property type="protein sequence ID" value="ENSCMIP00000004637.1"/>
    <property type="gene ID" value="ENSCMIG00000002751.1"/>
</dbReference>
<feature type="region of interest" description="Disordered" evidence="1">
    <location>
        <begin position="125"/>
        <end position="192"/>
    </location>
</feature>